<gene>
    <name evidence="2" type="ORF">HEP81_05495</name>
</gene>
<evidence type="ECO:0000313" key="3">
    <source>
        <dbReference type="Proteomes" id="UP000516422"/>
    </source>
</evidence>
<organism evidence="2 3">
    <name type="scientific">Streptomyces griseofuscus</name>
    <dbReference type="NCBI Taxonomy" id="146922"/>
    <lineage>
        <taxon>Bacteria</taxon>
        <taxon>Bacillati</taxon>
        <taxon>Actinomycetota</taxon>
        <taxon>Actinomycetes</taxon>
        <taxon>Kitasatosporales</taxon>
        <taxon>Streptomycetaceae</taxon>
        <taxon>Streptomyces</taxon>
    </lineage>
</organism>
<name>A0A7H1Q617_9ACTN</name>
<evidence type="ECO:0000256" key="1">
    <source>
        <dbReference type="SAM" id="MobiDB-lite"/>
    </source>
</evidence>
<feature type="region of interest" description="Disordered" evidence="1">
    <location>
        <begin position="1"/>
        <end position="43"/>
    </location>
</feature>
<dbReference type="AlphaFoldDB" id="A0A7H1Q617"/>
<dbReference type="KEGG" id="sgf:HEP81_05495"/>
<proteinExistence type="predicted"/>
<evidence type="ECO:0000313" key="2">
    <source>
        <dbReference type="EMBL" id="QNT95747.1"/>
    </source>
</evidence>
<reference evidence="2 3" key="1">
    <citation type="submission" date="2020-04" db="EMBL/GenBank/DDBJ databases">
        <title>Characterization and engineering of Streptomyces griseofuscus DSM40191 as a potential heterologous host for expression of BGCs.</title>
        <authorList>
            <person name="Gren T."/>
            <person name="Whitford C.M."/>
            <person name="Mohite O.S."/>
            <person name="Joergensen T.S."/>
            <person name="Nielsen J.B."/>
            <person name="Lee S.Y."/>
            <person name="Weber T."/>
        </authorList>
    </citation>
    <scope>NUCLEOTIDE SEQUENCE [LARGE SCALE GENOMIC DNA]</scope>
    <source>
        <strain evidence="2 3">DSM 40191</strain>
    </source>
</reference>
<dbReference type="EMBL" id="CP051006">
    <property type="protein sequence ID" value="QNT95747.1"/>
    <property type="molecule type" value="Genomic_DNA"/>
</dbReference>
<sequence length="97" mass="10168">MNATEERAHADRRRGCRGTPFAGDTGPEAGSGPGLVPPPAGCRLEPLARSVTMESAQGCPNRFEETGLGAADGPRRIRRTVGVLVTLDLTGSARRAR</sequence>
<dbReference type="Proteomes" id="UP000516422">
    <property type="component" value="Chromosome"/>
</dbReference>
<accession>A0A7H1Q617</accession>
<protein>
    <submittedName>
        <fullName evidence="2">Uncharacterized protein</fullName>
    </submittedName>
</protein>